<evidence type="ECO:0000256" key="1">
    <source>
        <dbReference type="ARBA" id="ARBA00023239"/>
    </source>
</evidence>
<dbReference type="EMBL" id="SOAZ01000001">
    <property type="protein sequence ID" value="TDT63601.1"/>
    <property type="molecule type" value="Genomic_DNA"/>
</dbReference>
<proteinExistence type="predicted"/>
<dbReference type="Gene3D" id="3.50.30.10">
    <property type="entry name" value="Phosphohistidine domain"/>
    <property type="match status" value="1"/>
</dbReference>
<feature type="domain" description="Phosphomevalonate dehydratase small subunit-like" evidence="2">
    <location>
        <begin position="48"/>
        <end position="110"/>
    </location>
</feature>
<comment type="caution">
    <text evidence="3">The sequence shown here is derived from an EMBL/GenBank/DDBJ whole genome shotgun (WGS) entry which is preliminary data.</text>
</comment>
<evidence type="ECO:0000313" key="4">
    <source>
        <dbReference type="Proteomes" id="UP000295325"/>
    </source>
</evidence>
<dbReference type="AlphaFoldDB" id="A0A4R7KVQ0"/>
<dbReference type="RefSeq" id="WP_133626728.1">
    <property type="nucleotide sequence ID" value="NZ_SOAZ01000001.1"/>
</dbReference>
<dbReference type="SUPFAM" id="SSF52016">
    <property type="entry name" value="LeuD/IlvD-like"/>
    <property type="match status" value="1"/>
</dbReference>
<dbReference type="GO" id="GO:0016829">
    <property type="term" value="F:lyase activity"/>
    <property type="evidence" value="ECO:0007669"/>
    <property type="project" value="UniProtKB-KW"/>
</dbReference>
<accession>A0A4R7KVQ0</accession>
<dbReference type="InterPro" id="IPR002840">
    <property type="entry name" value="PMDh-S-like_dom"/>
</dbReference>
<dbReference type="Proteomes" id="UP000295325">
    <property type="component" value="Unassembled WGS sequence"/>
</dbReference>
<organism evidence="3 4">
    <name type="scientific">Fonticella tunisiensis</name>
    <dbReference type="NCBI Taxonomy" id="1096341"/>
    <lineage>
        <taxon>Bacteria</taxon>
        <taxon>Bacillati</taxon>
        <taxon>Bacillota</taxon>
        <taxon>Clostridia</taxon>
        <taxon>Eubacteriales</taxon>
        <taxon>Clostridiaceae</taxon>
        <taxon>Fonticella</taxon>
    </lineage>
</organism>
<keyword evidence="1" id="KW-0456">Lyase</keyword>
<reference evidence="3 4" key="1">
    <citation type="submission" date="2019-03" db="EMBL/GenBank/DDBJ databases">
        <title>Genomic Encyclopedia of Type Strains, Phase IV (KMG-IV): sequencing the most valuable type-strain genomes for metagenomic binning, comparative biology and taxonomic classification.</title>
        <authorList>
            <person name="Goeker M."/>
        </authorList>
    </citation>
    <scope>NUCLEOTIDE SEQUENCE [LARGE SCALE GENOMIC DNA]</scope>
    <source>
        <strain evidence="3 4">DSM 24455</strain>
    </source>
</reference>
<dbReference type="OrthoDB" id="9815264at2"/>
<gene>
    <name evidence="3" type="ORF">EDD71_10126</name>
</gene>
<keyword evidence="4" id="KW-1185">Reference proteome</keyword>
<protein>
    <submittedName>
        <fullName evidence="3">Putative aconitase subunit 2</fullName>
    </submittedName>
</protein>
<evidence type="ECO:0000313" key="3">
    <source>
        <dbReference type="EMBL" id="TDT63601.1"/>
    </source>
</evidence>
<name>A0A4R7KVQ0_9CLOT</name>
<evidence type="ECO:0000259" key="2">
    <source>
        <dbReference type="Pfam" id="PF01989"/>
    </source>
</evidence>
<sequence length="147" mass="15746">MSKEFKGRVVLGGNLKGEAVVTHSGLNILASFQRSALKKAKRAICADQNNEEIYGKDLTGKIICLPKTIGSTTGGMVLESVAKLGIGPAAMLFSEHIDSLAAAGVILTDVWVNKRIITIDQLGEEFLEYVKTGQTIEIKEDGTVIVE</sequence>
<dbReference type="Pfam" id="PF01989">
    <property type="entry name" value="AcnX_swivel_put"/>
    <property type="match status" value="1"/>
</dbReference>